<reference evidence="5" key="1">
    <citation type="submission" date="2021-02" db="EMBL/GenBank/DDBJ databases">
        <title>Comparative genomics reveals that relaxation of natural selection precedes convergent phenotypic evolution of cavefish.</title>
        <authorList>
            <person name="Peng Z."/>
        </authorList>
    </citation>
    <scope>NUCLEOTIDE SEQUENCE</scope>
    <source>
        <tissue evidence="5">Muscle</tissue>
    </source>
</reference>
<evidence type="ECO:0000256" key="3">
    <source>
        <dbReference type="ARBA" id="ARBA00014595"/>
    </source>
</evidence>
<dbReference type="OrthoDB" id="110174at2759"/>
<comment type="caution">
    <text evidence="5">The sequence shown here is derived from an EMBL/GenBank/DDBJ whole genome shotgun (WGS) entry which is preliminary data.</text>
</comment>
<sequence>MASPFLRFSALIQKYRTPLLLVGCGGVFSANIFYHVFPDHTYRKVYQAWHKGEPASLSEKLSNLFQEVLKDCAVNSPDNFHAFAAFGFHPVGAGVPWPPSGTQIGIPANFNSTTDDPSGITNRTILINGKEVEWDSELGTTLKNSLVFSPEAQKFAIAREVVRLGTGGPVIHAAVAPACLAGACVYNVALKQIFGLHAGSIIPRACVNVVALGLGAISYVLASDALSQWLDYSSDRRAACLSSNYAKGGVEFYEKILTRNRTLRTLMGPTGEELYAPSGNLFPSHLLKLRHAPYTSRRDGILNLLKKEKI</sequence>
<dbReference type="EMBL" id="JAFHDT010000006">
    <property type="protein sequence ID" value="KAI7808819.1"/>
    <property type="molecule type" value="Genomic_DNA"/>
</dbReference>
<evidence type="ECO:0000256" key="1">
    <source>
        <dbReference type="ARBA" id="ARBA00003998"/>
    </source>
</evidence>
<evidence type="ECO:0000313" key="5">
    <source>
        <dbReference type="EMBL" id="KAI7808819.1"/>
    </source>
</evidence>
<keyword evidence="4" id="KW-1133">Transmembrane helix</keyword>
<gene>
    <name evidence="5" type="ORF">IRJ41_015387</name>
</gene>
<evidence type="ECO:0000256" key="4">
    <source>
        <dbReference type="SAM" id="Phobius"/>
    </source>
</evidence>
<organism evidence="5 6">
    <name type="scientific">Triplophysa rosa</name>
    <name type="common">Cave loach</name>
    <dbReference type="NCBI Taxonomy" id="992332"/>
    <lineage>
        <taxon>Eukaryota</taxon>
        <taxon>Metazoa</taxon>
        <taxon>Chordata</taxon>
        <taxon>Craniata</taxon>
        <taxon>Vertebrata</taxon>
        <taxon>Euteleostomi</taxon>
        <taxon>Actinopterygii</taxon>
        <taxon>Neopterygii</taxon>
        <taxon>Teleostei</taxon>
        <taxon>Ostariophysi</taxon>
        <taxon>Cypriniformes</taxon>
        <taxon>Nemacheilidae</taxon>
        <taxon>Triplophysa</taxon>
    </lineage>
</organism>
<evidence type="ECO:0000256" key="2">
    <source>
        <dbReference type="ARBA" id="ARBA00005794"/>
    </source>
</evidence>
<dbReference type="GO" id="GO:0016020">
    <property type="term" value="C:membrane"/>
    <property type="evidence" value="ECO:0007669"/>
    <property type="project" value="TreeGrafter"/>
</dbReference>
<feature type="transmembrane region" description="Helical" evidence="4">
    <location>
        <begin position="20"/>
        <end position="37"/>
    </location>
</feature>
<comment type="function">
    <text evidence="1">Plays a role in the early steps of cytochrome c oxidase subunit II (MT-CO2/COX2) maturation and is required for the stabilization of COX20 and the newly synthesized MT-CO2/COX2 protein.</text>
</comment>
<dbReference type="PANTHER" id="PTHR21824:SF4">
    <property type="entry name" value="TRANSMEMBRANE PROTEIN 177"/>
    <property type="match status" value="1"/>
</dbReference>
<evidence type="ECO:0000313" key="6">
    <source>
        <dbReference type="Proteomes" id="UP001059041"/>
    </source>
</evidence>
<keyword evidence="4" id="KW-0812">Transmembrane</keyword>
<dbReference type="InterPro" id="IPR026620">
    <property type="entry name" value="TMEM177"/>
</dbReference>
<proteinExistence type="inferred from homology"/>
<accession>A0A9W7WV21</accession>
<keyword evidence="6" id="KW-1185">Reference proteome</keyword>
<dbReference type="AlphaFoldDB" id="A0A9W7WV21"/>
<name>A0A9W7WV21_TRIRA</name>
<keyword evidence="4" id="KW-0472">Membrane</keyword>
<dbReference type="PANTHER" id="PTHR21824">
    <property type="entry name" value="TRANSMEMBRANE PROTEIN 177"/>
    <property type="match status" value="1"/>
</dbReference>
<comment type="similarity">
    <text evidence="2">Belongs to the TMEM177 family.</text>
</comment>
<dbReference type="Proteomes" id="UP001059041">
    <property type="component" value="Linkage Group LG6"/>
</dbReference>
<protein>
    <recommendedName>
        <fullName evidence="3">Transmembrane protein 177</fullName>
    </recommendedName>
</protein>